<dbReference type="PANTHER" id="PTHR43033">
    <property type="entry name" value="TRNA(ILE)-LYSIDINE SYNTHASE-RELATED"/>
    <property type="match status" value="1"/>
</dbReference>
<keyword evidence="4" id="KW-0547">Nucleotide-binding</keyword>
<organism evidence="8">
    <name type="scientific">seawater metagenome</name>
    <dbReference type="NCBI Taxonomy" id="1561972"/>
    <lineage>
        <taxon>unclassified sequences</taxon>
        <taxon>metagenomes</taxon>
        <taxon>ecological metagenomes</taxon>
    </lineage>
</organism>
<dbReference type="InterPro" id="IPR014729">
    <property type="entry name" value="Rossmann-like_a/b/a_fold"/>
</dbReference>
<evidence type="ECO:0000256" key="5">
    <source>
        <dbReference type="ARBA" id="ARBA00022840"/>
    </source>
</evidence>
<dbReference type="CDD" id="cd01992">
    <property type="entry name" value="TilS_N"/>
    <property type="match status" value="1"/>
</dbReference>
<dbReference type="GO" id="GO:0032267">
    <property type="term" value="F:tRNA(Ile)-lysidine synthase activity"/>
    <property type="evidence" value="ECO:0007669"/>
    <property type="project" value="UniProtKB-EC"/>
</dbReference>
<evidence type="ECO:0000259" key="7">
    <source>
        <dbReference type="Pfam" id="PF01171"/>
    </source>
</evidence>
<dbReference type="InterPro" id="IPR012795">
    <property type="entry name" value="tRNA_Ile_lys_synt_N"/>
</dbReference>
<dbReference type="Pfam" id="PF01171">
    <property type="entry name" value="ATP_bind_3"/>
    <property type="match status" value="1"/>
</dbReference>
<gene>
    <name evidence="8" type="ORF">CPAV1605_375</name>
</gene>
<proteinExistence type="inferred from homology"/>
<evidence type="ECO:0000256" key="6">
    <source>
        <dbReference type="ARBA" id="ARBA00048539"/>
    </source>
</evidence>
<dbReference type="HAMAP" id="MF_01161">
    <property type="entry name" value="tRNA_Ile_lys_synt"/>
    <property type="match status" value="1"/>
</dbReference>
<dbReference type="NCBIfam" id="TIGR02432">
    <property type="entry name" value="lysidine_TilS_N"/>
    <property type="match status" value="1"/>
</dbReference>
<dbReference type="InterPro" id="IPR011063">
    <property type="entry name" value="TilS/TtcA_N"/>
</dbReference>
<dbReference type="InterPro" id="IPR012094">
    <property type="entry name" value="tRNA_Ile_lys_synt"/>
</dbReference>
<dbReference type="AlphaFoldDB" id="A0A5E8CLZ6"/>
<comment type="catalytic activity">
    <reaction evidence="6">
        <text>cytidine(34) in tRNA(Ile2) + L-lysine + ATP = lysidine(34) in tRNA(Ile2) + AMP + diphosphate + H(+)</text>
        <dbReference type="Rhea" id="RHEA:43744"/>
        <dbReference type="Rhea" id="RHEA-COMP:10625"/>
        <dbReference type="Rhea" id="RHEA-COMP:10670"/>
        <dbReference type="ChEBI" id="CHEBI:15378"/>
        <dbReference type="ChEBI" id="CHEBI:30616"/>
        <dbReference type="ChEBI" id="CHEBI:32551"/>
        <dbReference type="ChEBI" id="CHEBI:33019"/>
        <dbReference type="ChEBI" id="CHEBI:82748"/>
        <dbReference type="ChEBI" id="CHEBI:83665"/>
        <dbReference type="ChEBI" id="CHEBI:456215"/>
        <dbReference type="EC" id="6.3.4.19"/>
    </reaction>
</comment>
<evidence type="ECO:0000256" key="2">
    <source>
        <dbReference type="ARBA" id="ARBA00022598"/>
    </source>
</evidence>
<dbReference type="EC" id="6.3.4.19" evidence="1"/>
<evidence type="ECO:0000256" key="3">
    <source>
        <dbReference type="ARBA" id="ARBA00022694"/>
    </source>
</evidence>
<keyword evidence="3" id="KW-0819">tRNA processing</keyword>
<evidence type="ECO:0000313" key="8">
    <source>
        <dbReference type="EMBL" id="VVU94650.1"/>
    </source>
</evidence>
<dbReference type="GO" id="GO:0008033">
    <property type="term" value="P:tRNA processing"/>
    <property type="evidence" value="ECO:0007669"/>
    <property type="project" value="UniProtKB-KW"/>
</dbReference>
<dbReference type="SUPFAM" id="SSF52402">
    <property type="entry name" value="Adenine nucleotide alpha hydrolases-like"/>
    <property type="match status" value="1"/>
</dbReference>
<sequence length="324" mass="38259">MDKIKKELKNNKINNCKILIAVSGGPDSIFLLHNLNKLKKKLNLKLYVGHVNHSTRETCLRDQTFVQNICQELEIECIIKTCPKKENLSEEEARNYRYKFLTDIKNKKLCNYIVLGHNEDDQVETILMKIFKGCSVQGISGMTTISQNFVDKSWTLLRPMLKIKKDLILNYLNKNNIRYCFDETNLDIKYTRNYLRNILIPQIKEYINPQVNSSILNFNYHINQSNKIINTELQKKSKKLLGEYDGKIQINYKYFFLLKKSNSYQLSIIIRNLFTKLKIPRKKITKKKIDNFIELLSSKNKEELYKIFKVSIQFNNDDLVIKIP</sequence>
<dbReference type="EMBL" id="CABVLZ010000001">
    <property type="protein sequence ID" value="VVU94650.1"/>
    <property type="molecule type" value="Genomic_DNA"/>
</dbReference>
<dbReference type="PANTHER" id="PTHR43033:SF1">
    <property type="entry name" value="TRNA(ILE)-LYSIDINE SYNTHASE-RELATED"/>
    <property type="match status" value="1"/>
</dbReference>
<keyword evidence="2" id="KW-0436">Ligase</keyword>
<accession>A0A5E8CLZ6</accession>
<keyword evidence="5" id="KW-0067">ATP-binding</keyword>
<evidence type="ECO:0000256" key="1">
    <source>
        <dbReference type="ARBA" id="ARBA00013267"/>
    </source>
</evidence>
<dbReference type="Gene3D" id="3.40.50.620">
    <property type="entry name" value="HUPs"/>
    <property type="match status" value="1"/>
</dbReference>
<protein>
    <recommendedName>
        <fullName evidence="1">tRNA(Ile)-lysidine synthetase</fullName>
        <ecNumber evidence="1">6.3.4.19</ecNumber>
    </recommendedName>
</protein>
<dbReference type="GO" id="GO:0005524">
    <property type="term" value="F:ATP binding"/>
    <property type="evidence" value="ECO:0007669"/>
    <property type="project" value="UniProtKB-KW"/>
</dbReference>
<name>A0A5E8CLZ6_9ZZZZ</name>
<reference evidence="8" key="1">
    <citation type="submission" date="2019-09" db="EMBL/GenBank/DDBJ databases">
        <authorList>
            <person name="Needham M D."/>
        </authorList>
    </citation>
    <scope>NUCLEOTIDE SEQUENCE</scope>
</reference>
<feature type="domain" description="tRNA(Ile)-lysidine/2-thiocytidine synthase N-terminal" evidence="7">
    <location>
        <begin position="17"/>
        <end position="197"/>
    </location>
</feature>
<evidence type="ECO:0000256" key="4">
    <source>
        <dbReference type="ARBA" id="ARBA00022741"/>
    </source>
</evidence>